<dbReference type="SUPFAM" id="SSF52833">
    <property type="entry name" value="Thioredoxin-like"/>
    <property type="match status" value="1"/>
</dbReference>
<dbReference type="RefSeq" id="WP_160683692.1">
    <property type="nucleotide sequence ID" value="NZ_WTYW01000003.1"/>
</dbReference>
<evidence type="ECO:0000313" key="5">
    <source>
        <dbReference type="Proteomes" id="UP000433104"/>
    </source>
</evidence>
<dbReference type="Pfam" id="PF13417">
    <property type="entry name" value="GST_N_3"/>
    <property type="match status" value="1"/>
</dbReference>
<evidence type="ECO:0000256" key="1">
    <source>
        <dbReference type="SAM" id="MobiDB-lite"/>
    </source>
</evidence>
<dbReference type="InterPro" id="IPR040079">
    <property type="entry name" value="Glutathione_S-Trfase"/>
</dbReference>
<dbReference type="GO" id="GO:0016740">
    <property type="term" value="F:transferase activity"/>
    <property type="evidence" value="ECO:0007669"/>
    <property type="project" value="UniProtKB-KW"/>
</dbReference>
<reference evidence="4 5" key="1">
    <citation type="submission" date="2019-12" db="EMBL/GenBank/DDBJ databases">
        <title>Genomic-based taxomic classification of the family Erythrobacteraceae.</title>
        <authorList>
            <person name="Xu L."/>
        </authorList>
    </citation>
    <scope>NUCLEOTIDE SEQUENCE [LARGE SCALE GENOMIC DNA]</scope>
    <source>
        <strain evidence="4 5">MCCC 1A09962</strain>
    </source>
</reference>
<dbReference type="InterPro" id="IPR036249">
    <property type="entry name" value="Thioredoxin-like_sf"/>
</dbReference>
<dbReference type="InterPro" id="IPR004046">
    <property type="entry name" value="GST_C"/>
</dbReference>
<evidence type="ECO:0000259" key="3">
    <source>
        <dbReference type="PROSITE" id="PS50405"/>
    </source>
</evidence>
<dbReference type="InterPro" id="IPR036282">
    <property type="entry name" value="Glutathione-S-Trfase_C_sf"/>
</dbReference>
<feature type="domain" description="GST C-terminal" evidence="3">
    <location>
        <begin position="76"/>
        <end position="207"/>
    </location>
</feature>
<dbReference type="Proteomes" id="UP000433104">
    <property type="component" value="Unassembled WGS sequence"/>
</dbReference>
<dbReference type="PROSITE" id="PS50404">
    <property type="entry name" value="GST_NTER"/>
    <property type="match status" value="1"/>
</dbReference>
<dbReference type="PANTHER" id="PTHR44051:SF8">
    <property type="entry name" value="GLUTATHIONE S-TRANSFERASE GSTA"/>
    <property type="match status" value="1"/>
</dbReference>
<dbReference type="PROSITE" id="PS50405">
    <property type="entry name" value="GST_CTER"/>
    <property type="match status" value="1"/>
</dbReference>
<keyword evidence="5" id="KW-1185">Reference proteome</keyword>
<keyword evidence="4" id="KW-0808">Transferase</keyword>
<proteinExistence type="predicted"/>
<dbReference type="CDD" id="cd03057">
    <property type="entry name" value="GST_N_Beta"/>
    <property type="match status" value="1"/>
</dbReference>
<dbReference type="Gene3D" id="1.20.1050.10">
    <property type="match status" value="1"/>
</dbReference>
<accession>A0A844ZH13</accession>
<name>A0A844ZH13_9SPHN</name>
<organism evidence="4 5">
    <name type="scientific">Parapontixanthobacter aurantiacus</name>
    <dbReference type="NCBI Taxonomy" id="1463599"/>
    <lineage>
        <taxon>Bacteria</taxon>
        <taxon>Pseudomonadati</taxon>
        <taxon>Pseudomonadota</taxon>
        <taxon>Alphaproteobacteria</taxon>
        <taxon>Sphingomonadales</taxon>
        <taxon>Erythrobacteraceae</taxon>
        <taxon>Parapontixanthobacter</taxon>
    </lineage>
</organism>
<dbReference type="PANTHER" id="PTHR44051">
    <property type="entry name" value="GLUTATHIONE S-TRANSFERASE-RELATED"/>
    <property type="match status" value="1"/>
</dbReference>
<dbReference type="InterPro" id="IPR010987">
    <property type="entry name" value="Glutathione-S-Trfase_C-like"/>
</dbReference>
<sequence length="209" mass="23338">MPQLYTMPGTCSLACNIAVAWIDAPVEIVNMAYGDHKKDAFRQINDKAKVPAVKLDDGSSLTEAAAILTWLGATYGGEAYARDKMLGYREAEALSYMTSEVHATFGPHFAVERSVDDEDCQDAVKEKAYENLGKQFERMDGILGDAGGEWYLGERSFADAFLYVLTRWIAQTPLDIADYPNLQKHRERMEQDEGVRKALERQDMEPIGG</sequence>
<dbReference type="SUPFAM" id="SSF47616">
    <property type="entry name" value="GST C-terminal domain-like"/>
    <property type="match status" value="1"/>
</dbReference>
<dbReference type="CDD" id="cd03188">
    <property type="entry name" value="GST_C_Beta"/>
    <property type="match status" value="1"/>
</dbReference>
<dbReference type="OrthoDB" id="7583243at2"/>
<feature type="domain" description="GST N-terminal" evidence="2">
    <location>
        <begin position="1"/>
        <end position="79"/>
    </location>
</feature>
<protein>
    <submittedName>
        <fullName evidence="4">Glutathione S-transferase</fullName>
    </submittedName>
</protein>
<dbReference type="InterPro" id="IPR004045">
    <property type="entry name" value="Glutathione_S-Trfase_N"/>
</dbReference>
<comment type="caution">
    <text evidence="4">The sequence shown here is derived from an EMBL/GenBank/DDBJ whole genome shotgun (WGS) entry which is preliminary data.</text>
</comment>
<dbReference type="SFLD" id="SFLDS00019">
    <property type="entry name" value="Glutathione_Transferase_(cytos"/>
    <property type="match status" value="1"/>
</dbReference>
<dbReference type="AlphaFoldDB" id="A0A844ZH13"/>
<gene>
    <name evidence="4" type="ORF">GRI38_10955</name>
</gene>
<dbReference type="Gene3D" id="3.40.30.10">
    <property type="entry name" value="Glutaredoxin"/>
    <property type="match status" value="1"/>
</dbReference>
<feature type="region of interest" description="Disordered" evidence="1">
    <location>
        <begin position="187"/>
        <end position="209"/>
    </location>
</feature>
<dbReference type="Pfam" id="PF00043">
    <property type="entry name" value="GST_C"/>
    <property type="match status" value="1"/>
</dbReference>
<evidence type="ECO:0000313" key="4">
    <source>
        <dbReference type="EMBL" id="MXO86542.1"/>
    </source>
</evidence>
<evidence type="ECO:0000259" key="2">
    <source>
        <dbReference type="PROSITE" id="PS50404"/>
    </source>
</evidence>
<dbReference type="EMBL" id="WTYW01000003">
    <property type="protein sequence ID" value="MXO86542.1"/>
    <property type="molecule type" value="Genomic_DNA"/>
</dbReference>